<reference evidence="3 4" key="1">
    <citation type="submission" date="2021-01" db="EMBL/GenBank/DDBJ databases">
        <title>Chryseolinea sp. Jin1 Genome sequencing and assembly.</title>
        <authorList>
            <person name="Kim I."/>
        </authorList>
    </citation>
    <scope>NUCLEOTIDE SEQUENCE [LARGE SCALE GENOMIC DNA]</scope>
    <source>
        <strain evidence="3 4">Jin1</strain>
    </source>
</reference>
<organism evidence="3 4">
    <name type="scientific">Chryseolinea lacunae</name>
    <dbReference type="NCBI Taxonomy" id="2801331"/>
    <lineage>
        <taxon>Bacteria</taxon>
        <taxon>Pseudomonadati</taxon>
        <taxon>Bacteroidota</taxon>
        <taxon>Cytophagia</taxon>
        <taxon>Cytophagales</taxon>
        <taxon>Fulvivirgaceae</taxon>
        <taxon>Chryseolinea</taxon>
    </lineage>
</organism>
<dbReference type="NCBIfam" id="NF033709">
    <property type="entry name" value="PorV_fam"/>
    <property type="match status" value="1"/>
</dbReference>
<feature type="chain" id="PRO_5047250340" evidence="1">
    <location>
        <begin position="23"/>
        <end position="389"/>
    </location>
</feature>
<dbReference type="InterPro" id="IPR047799">
    <property type="entry name" value="T9SS_OM_PorV"/>
</dbReference>
<evidence type="ECO:0000313" key="3">
    <source>
        <dbReference type="EMBL" id="MBL0742413.1"/>
    </source>
</evidence>
<protein>
    <submittedName>
        <fullName evidence="3">Type IX secretion system outer membrane channel protein PorV</fullName>
    </submittedName>
</protein>
<dbReference type="Pfam" id="PF19572">
    <property type="entry name" value="PorV"/>
    <property type="match status" value="1"/>
</dbReference>
<feature type="domain" description="Type IX secretion system protein PorV" evidence="2">
    <location>
        <begin position="39"/>
        <end position="273"/>
    </location>
</feature>
<dbReference type="Proteomes" id="UP000613030">
    <property type="component" value="Unassembled WGS sequence"/>
</dbReference>
<comment type="caution">
    <text evidence="3">The sequence shown here is derived from an EMBL/GenBank/DDBJ whole genome shotgun (WGS) entry which is preliminary data.</text>
</comment>
<accession>A0ABS1KSG0</accession>
<proteinExistence type="predicted"/>
<keyword evidence="4" id="KW-1185">Reference proteome</keyword>
<dbReference type="EMBL" id="JAERRB010000004">
    <property type="protein sequence ID" value="MBL0742413.1"/>
    <property type="molecule type" value="Genomic_DNA"/>
</dbReference>
<feature type="signal peptide" evidence="1">
    <location>
        <begin position="1"/>
        <end position="22"/>
    </location>
</feature>
<keyword evidence="1" id="KW-0732">Signal</keyword>
<dbReference type="NCBIfam" id="NF033710">
    <property type="entry name" value="T9SS_OM_PorV"/>
    <property type="match status" value="1"/>
</dbReference>
<sequence length="389" mass="42587">MKKNLMQYRVILLLAFGLTIEAHTTFSQTVTPGDLLGAQNAITTAVPFLAISPDARAAALGDAGVATSPDANSSYWNAGKLVFIDKKYGGTISYTPWLGKIVNDMSISYLSGFYKITREQAISASIKYFNLGDISFRDGNNNPLGDFNPREFAFDATYSRMLSEKFSMGITGRYIYSNLTGAFTGIDAKAGKSVAADIGAYYTTPLRSSKNSTLSLGATITNIGAKLSYTDNANKNFLPTTLRLGTAYTIDTDPYNSFSFILDFSKLMVPSPNSGRDSVGIINGMFGSFGDAPGGFKEEIQEIMTSVGIEYWYNDIFAGRLGYFNEAKNKGNRKYMTIGLGFRKNKFGVDVAYLVPVNKRESPLAETLRFTLFFHIKETATDKDETVTD</sequence>
<dbReference type="Gene3D" id="2.40.160.60">
    <property type="entry name" value="Outer membrane protein transport protein (OMPP1/FadL/TodX)"/>
    <property type="match status" value="1"/>
</dbReference>
<name>A0ABS1KSG0_9BACT</name>
<dbReference type="InterPro" id="IPR045741">
    <property type="entry name" value="PorV"/>
</dbReference>
<evidence type="ECO:0000313" key="4">
    <source>
        <dbReference type="Proteomes" id="UP000613030"/>
    </source>
</evidence>
<evidence type="ECO:0000259" key="2">
    <source>
        <dbReference type="Pfam" id="PF19572"/>
    </source>
</evidence>
<evidence type="ECO:0000256" key="1">
    <source>
        <dbReference type="SAM" id="SignalP"/>
    </source>
</evidence>
<gene>
    <name evidence="3" type="primary">porV</name>
    <name evidence="3" type="ORF">JI741_14395</name>
</gene>